<evidence type="ECO:0000256" key="5">
    <source>
        <dbReference type="ARBA" id="ARBA00023098"/>
    </source>
</evidence>
<dbReference type="AlphaFoldDB" id="A0A485KQN3"/>
<keyword evidence="4" id="KW-0548">Nucleotidyltransferase</keyword>
<dbReference type="PANTHER" id="PTHR10739">
    <property type="entry name" value="CYTIDYLYLTRANSFERASE"/>
    <property type="match status" value="1"/>
</dbReference>
<evidence type="ECO:0000313" key="11">
    <source>
        <dbReference type="EMBL" id="KAF0699268.1"/>
    </source>
</evidence>
<dbReference type="InterPro" id="IPR045049">
    <property type="entry name" value="Pcy1-like"/>
</dbReference>
<evidence type="ECO:0000256" key="8">
    <source>
        <dbReference type="ARBA" id="ARBA00026101"/>
    </source>
</evidence>
<dbReference type="Pfam" id="PF01467">
    <property type="entry name" value="CTP_transf_like"/>
    <property type="match status" value="1"/>
</dbReference>
<proteinExistence type="inferred from homology"/>
<dbReference type="GO" id="GO:0004105">
    <property type="term" value="F:choline-phosphate cytidylyltransferase activity"/>
    <property type="evidence" value="ECO:0007669"/>
    <property type="project" value="UniProtKB-EC"/>
</dbReference>
<evidence type="ECO:0000256" key="9">
    <source>
        <dbReference type="SAM" id="MobiDB-lite"/>
    </source>
</evidence>
<evidence type="ECO:0000256" key="3">
    <source>
        <dbReference type="ARBA" id="ARBA00022679"/>
    </source>
</evidence>
<dbReference type="CDD" id="cd02174">
    <property type="entry name" value="CCT"/>
    <property type="match status" value="1"/>
</dbReference>
<dbReference type="OrthoDB" id="17102at2759"/>
<accession>A0A485KQN3</accession>
<keyword evidence="5" id="KW-0443">Lipid metabolism</keyword>
<organism evidence="12 13">
    <name type="scientific">Aphanomyces stellatus</name>
    <dbReference type="NCBI Taxonomy" id="120398"/>
    <lineage>
        <taxon>Eukaryota</taxon>
        <taxon>Sar</taxon>
        <taxon>Stramenopiles</taxon>
        <taxon>Oomycota</taxon>
        <taxon>Saprolegniomycetes</taxon>
        <taxon>Saprolegniales</taxon>
        <taxon>Verrucalvaceae</taxon>
        <taxon>Aphanomyces</taxon>
    </lineage>
</organism>
<evidence type="ECO:0000256" key="2">
    <source>
        <dbReference type="ARBA" id="ARBA00022516"/>
    </source>
</evidence>
<feature type="region of interest" description="Disordered" evidence="9">
    <location>
        <begin position="1"/>
        <end position="28"/>
    </location>
</feature>
<evidence type="ECO:0000256" key="4">
    <source>
        <dbReference type="ARBA" id="ARBA00022695"/>
    </source>
</evidence>
<dbReference type="Gene3D" id="3.40.50.620">
    <property type="entry name" value="HUPs"/>
    <property type="match status" value="1"/>
</dbReference>
<evidence type="ECO:0000256" key="7">
    <source>
        <dbReference type="ARBA" id="ARBA00023264"/>
    </source>
</evidence>
<dbReference type="SUPFAM" id="SSF52374">
    <property type="entry name" value="Nucleotidylyl transferase"/>
    <property type="match status" value="1"/>
</dbReference>
<evidence type="ECO:0000256" key="6">
    <source>
        <dbReference type="ARBA" id="ARBA00023209"/>
    </source>
</evidence>
<protein>
    <recommendedName>
        <fullName evidence="8">choline-phosphate cytidylyltransferase</fullName>
        <ecNumber evidence="8">2.7.7.15</ecNumber>
    </recommendedName>
</protein>
<dbReference type="Proteomes" id="UP000332933">
    <property type="component" value="Unassembled WGS sequence"/>
</dbReference>
<dbReference type="EMBL" id="VJMH01005188">
    <property type="protein sequence ID" value="KAF0699268.1"/>
    <property type="molecule type" value="Genomic_DNA"/>
</dbReference>
<keyword evidence="3" id="KW-0808">Transferase</keyword>
<keyword evidence="2" id="KW-0444">Lipid biosynthesis</keyword>
<feature type="domain" description="Cytidyltransferase-like" evidence="10">
    <location>
        <begin position="66"/>
        <end position="197"/>
    </location>
</feature>
<feature type="compositionally biased region" description="Basic residues" evidence="9">
    <location>
        <begin position="1"/>
        <end position="12"/>
    </location>
</feature>
<dbReference type="InterPro" id="IPR004821">
    <property type="entry name" value="Cyt_trans-like"/>
</dbReference>
<reference evidence="12 13" key="1">
    <citation type="submission" date="2019-03" db="EMBL/GenBank/DDBJ databases">
        <authorList>
            <person name="Gaulin E."/>
            <person name="Dumas B."/>
        </authorList>
    </citation>
    <scope>NUCLEOTIDE SEQUENCE [LARGE SCALE GENOMIC DNA]</scope>
    <source>
        <strain evidence="12">CBS 568.67</strain>
    </source>
</reference>
<dbReference type="InterPro" id="IPR041723">
    <property type="entry name" value="CCT"/>
</dbReference>
<name>A0A485KQN3_9STRA</name>
<evidence type="ECO:0000313" key="12">
    <source>
        <dbReference type="EMBL" id="VFT87044.1"/>
    </source>
</evidence>
<gene>
    <name evidence="12" type="primary">Aste57867_10168</name>
    <name evidence="11" type="ORF">As57867_010129</name>
    <name evidence="12" type="ORF">ASTE57867_10168</name>
</gene>
<keyword evidence="7" id="KW-1208">Phospholipid metabolism</keyword>
<evidence type="ECO:0000313" key="13">
    <source>
        <dbReference type="Proteomes" id="UP000332933"/>
    </source>
</evidence>
<sequence length="296" mass="33710">MAKQAKKQQEKRKRVEEDEEVEHVEVAHSKVDDASPAAKIQPLIIQGRELKEGDPGTLTGRPLRLFADGIFDLFHFGHARALQQCKQAYPNVYLLVGCCNDEVTHRLKGQTVMTEDERYESLRHCKWVDEVIEGSPWVLTEEFLDEHNIDFVCHDAIPYTDTSGTAGDSGDVYGHIKAIGKFHETTRTEGISTSDLIIRIISEYDTFIRRNLKRGYSGKEMNVPFLKEKAIQIDMALDKVKHDMDAAMHNILGKAEDVQHSFLNLFSKEGALRTSLRKRRKILQDSLKDMAREGLC</sequence>
<keyword evidence="6" id="KW-0594">Phospholipid biosynthesis</keyword>
<keyword evidence="13" id="KW-1185">Reference proteome</keyword>
<dbReference type="EC" id="2.7.7.15" evidence="8"/>
<reference evidence="11" key="2">
    <citation type="submission" date="2019-06" db="EMBL/GenBank/DDBJ databases">
        <title>Genomics analysis of Aphanomyces spp. identifies a new class of oomycete effector associated with host adaptation.</title>
        <authorList>
            <person name="Gaulin E."/>
        </authorList>
    </citation>
    <scope>NUCLEOTIDE SEQUENCE</scope>
    <source>
        <strain evidence="11">CBS 578.67</strain>
    </source>
</reference>
<dbReference type="PANTHER" id="PTHR10739:SF13">
    <property type="entry name" value="CHOLINE-PHOSPHATE CYTIDYLYLTRANSFERASE"/>
    <property type="match status" value="1"/>
</dbReference>
<evidence type="ECO:0000259" key="10">
    <source>
        <dbReference type="Pfam" id="PF01467"/>
    </source>
</evidence>
<dbReference type="FunFam" id="3.40.50.620:FF:000167">
    <property type="entry name" value="Choline-phosphate cytidylyltransferase B"/>
    <property type="match status" value="1"/>
</dbReference>
<comment type="similarity">
    <text evidence="1">Belongs to the cytidylyltransferase family.</text>
</comment>
<dbReference type="NCBIfam" id="TIGR00125">
    <property type="entry name" value="cyt_tran_rel"/>
    <property type="match status" value="1"/>
</dbReference>
<dbReference type="InterPro" id="IPR014729">
    <property type="entry name" value="Rossmann-like_a/b/a_fold"/>
</dbReference>
<dbReference type="EMBL" id="CAADRA010005209">
    <property type="protein sequence ID" value="VFT87044.1"/>
    <property type="molecule type" value="Genomic_DNA"/>
</dbReference>
<dbReference type="GO" id="GO:0031210">
    <property type="term" value="F:phosphatidylcholine binding"/>
    <property type="evidence" value="ECO:0007669"/>
    <property type="project" value="TreeGrafter"/>
</dbReference>
<evidence type="ECO:0000256" key="1">
    <source>
        <dbReference type="ARBA" id="ARBA00010101"/>
    </source>
</evidence>